<evidence type="ECO:0000256" key="1">
    <source>
        <dbReference type="ARBA" id="ARBA00010746"/>
    </source>
</evidence>
<reference evidence="5" key="1">
    <citation type="submission" date="2020-03" db="EMBL/GenBank/DDBJ databases">
        <title>A high-quality chromosome-level genome assembly of a woody plant with both climbing and erect habits, Rhamnella rubrinervis.</title>
        <authorList>
            <person name="Lu Z."/>
            <person name="Yang Y."/>
            <person name="Zhu X."/>
            <person name="Sun Y."/>
        </authorList>
    </citation>
    <scope>NUCLEOTIDE SEQUENCE</scope>
    <source>
        <strain evidence="5">BYM</strain>
        <tissue evidence="5">Leaf</tissue>
    </source>
</reference>
<evidence type="ECO:0000313" key="5">
    <source>
        <dbReference type="EMBL" id="KAF3442677.1"/>
    </source>
</evidence>
<evidence type="ECO:0000256" key="3">
    <source>
        <dbReference type="ARBA" id="ARBA00022525"/>
    </source>
</evidence>
<dbReference type="GO" id="GO:0048046">
    <property type="term" value="C:apoplast"/>
    <property type="evidence" value="ECO:0007669"/>
    <property type="project" value="UniProtKB-SubCell"/>
</dbReference>
<keyword evidence="6" id="KW-1185">Reference proteome</keyword>
<dbReference type="OrthoDB" id="1864232at2759"/>
<dbReference type="Pfam" id="PF03018">
    <property type="entry name" value="Dirigent"/>
    <property type="match status" value="1"/>
</dbReference>
<accession>A0A8K0GZ22</accession>
<comment type="subunit">
    <text evidence="2 4">Homodimer.</text>
</comment>
<dbReference type="InterPro" id="IPR004265">
    <property type="entry name" value="Dirigent"/>
</dbReference>
<protein>
    <recommendedName>
        <fullName evidence="4">Dirigent protein</fullName>
    </recommendedName>
</protein>
<keyword evidence="3 4" id="KW-0964">Secreted</keyword>
<keyword evidence="4" id="KW-0052">Apoplast</keyword>
<gene>
    <name evidence="5" type="ORF">FNV43_RR16594</name>
</gene>
<comment type="similarity">
    <text evidence="1 4">Belongs to the plant dirigent protein family.</text>
</comment>
<sequence>MDELLTVGKYNGSTLSILGRNAVLSKLSEMPIVGGTGVFRFASGYVQARAPSAYLKTKYAVEFNVYAFHY</sequence>
<comment type="caution">
    <text evidence="5">The sequence shown here is derived from an EMBL/GenBank/DDBJ whole genome shotgun (WGS) entry which is preliminary data.</text>
</comment>
<dbReference type="PANTHER" id="PTHR21495">
    <property type="entry name" value="NUCLEOPORIN-RELATED"/>
    <property type="match status" value="1"/>
</dbReference>
<dbReference type="AlphaFoldDB" id="A0A8K0GZ22"/>
<evidence type="ECO:0000313" key="6">
    <source>
        <dbReference type="Proteomes" id="UP000796880"/>
    </source>
</evidence>
<comment type="subcellular location">
    <subcellularLocation>
        <location evidence="4">Secreted</location>
        <location evidence="4">Extracellular space</location>
        <location evidence="4">Apoplast</location>
    </subcellularLocation>
</comment>
<comment type="function">
    <text evidence="4">Dirigent proteins impart stereoselectivity on the phenoxy radical-coupling reaction, yielding optically active lignans from two molecules of coniferyl alcohol in the biosynthesis of lignans, flavonolignans, and alkaloids and thus plays a central role in plant secondary metabolism.</text>
</comment>
<evidence type="ECO:0000256" key="4">
    <source>
        <dbReference type="RuleBase" id="RU363099"/>
    </source>
</evidence>
<dbReference type="InterPro" id="IPR044859">
    <property type="entry name" value="Allene_oxi_cyc_Dirigent"/>
</dbReference>
<dbReference type="EMBL" id="VOIH02000007">
    <property type="protein sequence ID" value="KAF3442677.1"/>
    <property type="molecule type" value="Genomic_DNA"/>
</dbReference>
<dbReference type="GO" id="GO:0009699">
    <property type="term" value="P:phenylpropanoid biosynthetic process"/>
    <property type="evidence" value="ECO:0007669"/>
    <property type="project" value="UniProtKB-ARBA"/>
</dbReference>
<evidence type="ECO:0000256" key="2">
    <source>
        <dbReference type="ARBA" id="ARBA00011738"/>
    </source>
</evidence>
<organism evidence="5 6">
    <name type="scientific">Rhamnella rubrinervis</name>
    <dbReference type="NCBI Taxonomy" id="2594499"/>
    <lineage>
        <taxon>Eukaryota</taxon>
        <taxon>Viridiplantae</taxon>
        <taxon>Streptophyta</taxon>
        <taxon>Embryophyta</taxon>
        <taxon>Tracheophyta</taxon>
        <taxon>Spermatophyta</taxon>
        <taxon>Magnoliopsida</taxon>
        <taxon>eudicotyledons</taxon>
        <taxon>Gunneridae</taxon>
        <taxon>Pentapetalae</taxon>
        <taxon>rosids</taxon>
        <taxon>fabids</taxon>
        <taxon>Rosales</taxon>
        <taxon>Rhamnaceae</taxon>
        <taxon>rhamnoid group</taxon>
        <taxon>Rhamneae</taxon>
        <taxon>Rhamnella</taxon>
    </lineage>
</organism>
<dbReference type="Gene3D" id="2.40.480.10">
    <property type="entry name" value="Allene oxide cyclase-like"/>
    <property type="match status" value="1"/>
</dbReference>
<dbReference type="Proteomes" id="UP000796880">
    <property type="component" value="Unassembled WGS sequence"/>
</dbReference>
<name>A0A8K0GZ22_9ROSA</name>
<proteinExistence type="inferred from homology"/>